<evidence type="ECO:0000313" key="2">
    <source>
        <dbReference type="Proteomes" id="UP000075320"/>
    </source>
</evidence>
<accession>A0A150WRC3</accession>
<keyword evidence="2" id="KW-1185">Reference proteome</keyword>
<protein>
    <submittedName>
        <fullName evidence="1">Uncharacterized protein</fullName>
    </submittedName>
</protein>
<dbReference type="OrthoDB" id="5652970at2"/>
<sequence>MDHKILFALTSFLVLLNACERNAGGKSKLSIQFPEVVQTGKISALVSNGSTDDWSLVIPTGFSGNAPFNCFGVYISGPEAALRTNQCYKNQASTIPMKVFGKWKGGVLQGKTLDFEVEAGKDRVVGVFGFYAADPSACKDFTGTADMDKSQLSKPYFLGEAGQLEFIGGQTKEVAVNLTFDANQSFEECKGPDFQNGSGGGGGGSTPSYGDFGTGADGNFIVSSGMTDPRNVNSPLKAVPLITTTRVMSLNVGSSAKNLVIGTKLTGLASKFVVGDEVALYVAAGNSCGNTVVGFRTRGIVQTVASAELNINVDDERFSTITTSALAATAGGVVASRNFCRLVITRVPNFNTLTFNGSNGANIAFNAAGFGDLSNDSADHEAGIVIIRVKDKVVLTTSGGIDVATRGYNGGAYSKDGQGYDGANTDTPTTFAVNGSGGSGGLSSPSIHPGGGGHGGTGGNGLANGFGGLVVGDQYGCGYGVVDTSCLFGKVFMGGGGGGGYDAAGGSGGGLILLDAKTIELNGNSFVLNADGANSFGGSTMGGAGGAGGSVRVITQNVTGSGSAEMKLRSNGGYAKTSSGLGLGRGGSGGGGRNHLHVTGSCSVPSTAIALEAYSPSQYDNTIQGFGGGAGSNRADGAGIGTCNGIAQNITPFIARFYPTSATADITFGATVTVYGESLGSVTSAVLQNTVTPASQYNCTISNQTATKFDCLTMAPAAQYHLIVTGAGGRKTTYQAAITLN</sequence>
<evidence type="ECO:0000313" key="1">
    <source>
        <dbReference type="EMBL" id="KYG67053.1"/>
    </source>
</evidence>
<name>A0A150WRC3_BDEBC</name>
<dbReference type="Gene3D" id="2.60.40.10">
    <property type="entry name" value="Immunoglobulins"/>
    <property type="match status" value="1"/>
</dbReference>
<dbReference type="RefSeq" id="WP_061834630.1">
    <property type="nucleotide sequence ID" value="NZ_LUKE01000001.1"/>
</dbReference>
<dbReference type="InterPro" id="IPR013783">
    <property type="entry name" value="Ig-like_fold"/>
</dbReference>
<dbReference type="Proteomes" id="UP000075320">
    <property type="component" value="Unassembled WGS sequence"/>
</dbReference>
<gene>
    <name evidence="1" type="ORF">AZI86_08550</name>
</gene>
<proteinExistence type="predicted"/>
<reference evidence="1 2" key="1">
    <citation type="submission" date="2016-03" db="EMBL/GenBank/DDBJ databases">
        <authorList>
            <person name="Ploux O."/>
        </authorList>
    </citation>
    <scope>NUCLEOTIDE SEQUENCE [LARGE SCALE GENOMIC DNA]</scope>
    <source>
        <strain evidence="1 2">R0</strain>
    </source>
</reference>
<comment type="caution">
    <text evidence="1">The sequence shown here is derived from an EMBL/GenBank/DDBJ whole genome shotgun (WGS) entry which is preliminary data.</text>
</comment>
<dbReference type="EMBL" id="LUKE01000001">
    <property type="protein sequence ID" value="KYG67053.1"/>
    <property type="molecule type" value="Genomic_DNA"/>
</dbReference>
<dbReference type="AlphaFoldDB" id="A0A150WRC3"/>
<organism evidence="1 2">
    <name type="scientific">Bdellovibrio bacteriovorus</name>
    <dbReference type="NCBI Taxonomy" id="959"/>
    <lineage>
        <taxon>Bacteria</taxon>
        <taxon>Pseudomonadati</taxon>
        <taxon>Bdellovibrionota</taxon>
        <taxon>Bdellovibrionia</taxon>
        <taxon>Bdellovibrionales</taxon>
        <taxon>Pseudobdellovibrionaceae</taxon>
        <taxon>Bdellovibrio</taxon>
    </lineage>
</organism>